<evidence type="ECO:0000313" key="2">
    <source>
        <dbReference type="EMBL" id="QJX80201.1"/>
    </source>
</evidence>
<dbReference type="Proteomes" id="UP000501076">
    <property type="component" value="Plasmid pFDU301A"/>
</dbReference>
<reference evidence="2 3" key="1">
    <citation type="submission" date="2019-10" db="EMBL/GenBank/DDBJ databases">
        <title>Complete genome sequences for adaption low water activity.</title>
        <authorList>
            <person name="Zhao L."/>
            <person name="Zhong J."/>
        </authorList>
    </citation>
    <scope>NUCLEOTIDE SEQUENCE [LARGE SCALE GENOMIC DNA]</scope>
    <source>
        <strain evidence="2 3">FDU301</strain>
        <plasmid evidence="3">pfdu301a</plasmid>
    </source>
</reference>
<gene>
    <name evidence="2" type="ORF">FDZ14_29330</name>
</gene>
<organism evidence="2 3">
    <name type="scientific">Priestia megaterium</name>
    <name type="common">Bacillus megaterium</name>
    <dbReference type="NCBI Taxonomy" id="1404"/>
    <lineage>
        <taxon>Bacteria</taxon>
        <taxon>Bacillati</taxon>
        <taxon>Bacillota</taxon>
        <taxon>Bacilli</taxon>
        <taxon>Bacillales</taxon>
        <taxon>Bacillaceae</taxon>
        <taxon>Priestia</taxon>
    </lineage>
</organism>
<dbReference type="AlphaFoldDB" id="A0A6M6DZ78"/>
<evidence type="ECO:0000313" key="3">
    <source>
        <dbReference type="Proteomes" id="UP000501076"/>
    </source>
</evidence>
<dbReference type="RefSeq" id="WP_171778184.1">
    <property type="nucleotide sequence ID" value="NZ_CP045273.1"/>
</dbReference>
<keyword evidence="1" id="KW-0472">Membrane</keyword>
<feature type="transmembrane region" description="Helical" evidence="1">
    <location>
        <begin position="20"/>
        <end position="43"/>
    </location>
</feature>
<name>A0A6M6DZ78_PRIMG</name>
<evidence type="ECO:0000256" key="1">
    <source>
        <dbReference type="SAM" id="Phobius"/>
    </source>
</evidence>
<protein>
    <submittedName>
        <fullName evidence="2">Uncharacterized protein</fullName>
    </submittedName>
</protein>
<keyword evidence="1" id="KW-0812">Transmembrane</keyword>
<sequence>MYQEIPTTNLINNERLFKKSLFIVGEFQQILFVTYFIFIMLKLNRFKTTWFKKEFFMSKDPKVITKEVVVRMGTYRGVYGKEYPTEIKETFEKVSSPIFCPECGRTKIWVEGEDSTPDFHQGYEYFCLEGKHTFTLPYAGPASEDQLKIIEELLEYEKELDSKE</sequence>
<proteinExistence type="predicted"/>
<keyword evidence="1" id="KW-1133">Transmembrane helix</keyword>
<keyword evidence="2" id="KW-0614">Plasmid</keyword>
<geneLocation type="plasmid" evidence="3">
    <name>pfdu301a</name>
</geneLocation>
<accession>A0A6M6DZ78</accession>
<dbReference type="EMBL" id="CP045273">
    <property type="protein sequence ID" value="QJX80201.1"/>
    <property type="molecule type" value="Genomic_DNA"/>
</dbReference>